<name>A0A7V7UVD9_9BACI</name>
<organism evidence="1 2">
    <name type="scientific">Bacillus mesophilum</name>
    <dbReference type="NCBI Taxonomy" id="1071718"/>
    <lineage>
        <taxon>Bacteria</taxon>
        <taxon>Bacillati</taxon>
        <taxon>Bacillota</taxon>
        <taxon>Bacilli</taxon>
        <taxon>Bacillales</taxon>
        <taxon>Bacillaceae</taxon>
        <taxon>Bacillus</taxon>
    </lineage>
</organism>
<accession>A0A7V7UVD9</accession>
<comment type="caution">
    <text evidence="1">The sequence shown here is derived from an EMBL/GenBank/DDBJ whole genome shotgun (WGS) entry which is preliminary data.</text>
</comment>
<reference evidence="1 2" key="1">
    <citation type="journal article" date="2014" name="Arch. Microbiol.">
        <title>Bacillus mesophilum sp. nov., strain IITR-54T, a novel 4-chlorobiphenyl dechlorinating bacterium.</title>
        <authorList>
            <person name="Manickam N."/>
            <person name="Singh N.K."/>
            <person name="Bajaj A."/>
            <person name="Kumar R.M."/>
            <person name="Kaur G."/>
            <person name="Kaur N."/>
            <person name="Bala M."/>
            <person name="Kumar A."/>
            <person name="Mayilraj S."/>
        </authorList>
    </citation>
    <scope>NUCLEOTIDE SEQUENCE [LARGE SCALE GENOMIC DNA]</scope>
    <source>
        <strain evidence="1 2">IITR-54</strain>
    </source>
</reference>
<sequence length="228" mass="26956">MNQIEPTYDKQYNCIKCQQVFTSKRVRSRFIKVDGYDSDFLPRYSASSSNPLLYYIQTCPFCGFSYSEDFVSLFPPGTEDKIQTEVCDRWAERSYSGIRTTEEAISTYKLAIYCAILKQEKMITIAGLNMRLAWLYRLEANEEQEQRFLKLAIDNYLASYTNEDFRGSKISEIRVLYLIAELARRTNQNELAIQYFSKVLEQQKRSTEPKIIEMAREQWQTMRMKEKI</sequence>
<proteinExistence type="predicted"/>
<evidence type="ECO:0000313" key="1">
    <source>
        <dbReference type="EMBL" id="KAB2332912.1"/>
    </source>
</evidence>
<gene>
    <name evidence="1" type="ORF">F7732_12585</name>
</gene>
<dbReference type="RefSeq" id="WP_151574328.1">
    <property type="nucleotide sequence ID" value="NZ_WBOT01000003.1"/>
</dbReference>
<dbReference type="EMBL" id="WBOT01000003">
    <property type="protein sequence ID" value="KAB2332912.1"/>
    <property type="molecule type" value="Genomic_DNA"/>
</dbReference>
<evidence type="ECO:0000313" key="2">
    <source>
        <dbReference type="Proteomes" id="UP000441354"/>
    </source>
</evidence>
<dbReference type="InterPro" id="IPR018708">
    <property type="entry name" value="DUF2225"/>
</dbReference>
<dbReference type="OrthoDB" id="9780343at2"/>
<dbReference type="Proteomes" id="UP000441354">
    <property type="component" value="Unassembled WGS sequence"/>
</dbReference>
<dbReference type="AlphaFoldDB" id="A0A7V7UVD9"/>
<protein>
    <submittedName>
        <fullName evidence="1">DUF2225 domain-containing protein</fullName>
    </submittedName>
</protein>
<keyword evidence="2" id="KW-1185">Reference proteome</keyword>
<dbReference type="Pfam" id="PF09986">
    <property type="entry name" value="DUF2225"/>
    <property type="match status" value="1"/>
</dbReference>